<evidence type="ECO:0000313" key="7">
    <source>
        <dbReference type="EMBL" id="MBK1875796.1"/>
    </source>
</evidence>
<dbReference type="Proteomes" id="UP000617628">
    <property type="component" value="Unassembled WGS sequence"/>
</dbReference>
<dbReference type="InterPro" id="IPR000917">
    <property type="entry name" value="Sulfatase_N"/>
</dbReference>
<evidence type="ECO:0000256" key="1">
    <source>
        <dbReference type="ARBA" id="ARBA00008779"/>
    </source>
</evidence>
<keyword evidence="5" id="KW-0472">Membrane</keyword>
<feature type="transmembrane region" description="Helical" evidence="5">
    <location>
        <begin position="47"/>
        <end position="66"/>
    </location>
</feature>
<dbReference type="AlphaFoldDB" id="A0A934VJN0"/>
<keyword evidence="3" id="KW-0378">Hydrolase</keyword>
<dbReference type="PANTHER" id="PTHR42693:SF53">
    <property type="entry name" value="ENDO-4-O-SULFATASE"/>
    <property type="match status" value="1"/>
</dbReference>
<reference evidence="7" key="1">
    <citation type="submission" date="2021-01" db="EMBL/GenBank/DDBJ databases">
        <title>Modified the classification status of verrucomicrobia.</title>
        <authorList>
            <person name="Feng X."/>
        </authorList>
    </citation>
    <scope>NUCLEOTIDE SEQUENCE</scope>
    <source>
        <strain evidence="7">KCTC 13126</strain>
    </source>
</reference>
<evidence type="ECO:0000256" key="5">
    <source>
        <dbReference type="SAM" id="Phobius"/>
    </source>
</evidence>
<dbReference type="GO" id="GO:0004065">
    <property type="term" value="F:arylsulfatase activity"/>
    <property type="evidence" value="ECO:0007669"/>
    <property type="project" value="TreeGrafter"/>
</dbReference>
<comment type="similarity">
    <text evidence="1">Belongs to the sulfatase family.</text>
</comment>
<dbReference type="Gene3D" id="3.40.720.10">
    <property type="entry name" value="Alkaline Phosphatase, subunit A"/>
    <property type="match status" value="1"/>
</dbReference>
<accession>A0A934VJN0</accession>
<dbReference type="PANTHER" id="PTHR42693">
    <property type="entry name" value="ARYLSULFATASE FAMILY MEMBER"/>
    <property type="match status" value="1"/>
</dbReference>
<dbReference type="PROSITE" id="PS00523">
    <property type="entry name" value="SULFATASE_1"/>
    <property type="match status" value="1"/>
</dbReference>
<dbReference type="SUPFAM" id="SSF53649">
    <property type="entry name" value="Alkaline phosphatase-like"/>
    <property type="match status" value="1"/>
</dbReference>
<evidence type="ECO:0000259" key="6">
    <source>
        <dbReference type="Pfam" id="PF00884"/>
    </source>
</evidence>
<dbReference type="InterPro" id="IPR017850">
    <property type="entry name" value="Alkaline_phosphatase_core_sf"/>
</dbReference>
<keyword evidence="4" id="KW-0106">Calcium</keyword>
<feature type="domain" description="Sulfatase N-terminal" evidence="6">
    <location>
        <begin position="70"/>
        <end position="420"/>
    </location>
</feature>
<dbReference type="InterPro" id="IPR024607">
    <property type="entry name" value="Sulfatase_CS"/>
</dbReference>
<comment type="caution">
    <text evidence="7">The sequence shown here is derived from an EMBL/GenBank/DDBJ whole genome shotgun (WGS) entry which is preliminary data.</text>
</comment>
<dbReference type="CDD" id="cd16143">
    <property type="entry name" value="ARS_like"/>
    <property type="match status" value="1"/>
</dbReference>
<evidence type="ECO:0000256" key="2">
    <source>
        <dbReference type="ARBA" id="ARBA00022723"/>
    </source>
</evidence>
<protein>
    <submittedName>
        <fullName evidence="7">Arylsulfatase</fullName>
    </submittedName>
</protein>
<gene>
    <name evidence="7" type="ORF">JIN87_02890</name>
</gene>
<keyword evidence="2" id="KW-0479">Metal-binding</keyword>
<dbReference type="Gene3D" id="3.30.1120.10">
    <property type="match status" value="1"/>
</dbReference>
<dbReference type="GO" id="GO:0046872">
    <property type="term" value="F:metal ion binding"/>
    <property type="evidence" value="ECO:0007669"/>
    <property type="project" value="UniProtKB-KW"/>
</dbReference>
<keyword evidence="8" id="KW-1185">Reference proteome</keyword>
<name>A0A934VJN0_9BACT</name>
<sequence>MRSSANSNRSLLGWIDFSVPRSVSDDTSTNEVRITGDHGRLRRSRPALVSLVIVLCAIFTGTHASASPRPNVVVVMADDIGLGDIGFYHRERTGKKEVVPTPNIDRLIDEGIRFSDAHSASSLCAPTRFSMMTGNFVYRNKTGNGSFSPVGDSCIEPDFTTIARTAKKGGYHTAFFGKWGLGSVWSSRDGDMSKIEMGARYFGFDYAYETPQGLQNWPHAFYENQEWQPLAEDSKLVPISKEQARHSKSGIGDSNWNPELVGPMLAKAATEYITRQTADHPDEPFYLYYCSQAVHIPHTPPAQLDGVKIAGATGDDHGDMILELDVQVGMLVKALKKAGVYENTLFIFTSDNGGLSKGKVIGQKGHDSSNGLTGKKGSCYEGGHRVPFIATWPGVIAPGTNSDVAVVNHDTVATISALAGQELHPSVKDSANLVPLFKGDTRTLARKYMLHKGGKGPTLALREGDWKIVLELDPNWESENRYLDHGPLTPVGLYNFSNTTSEEEKFNLIKNPEYAARIKAMHATYLRLRKSLEPTVEY</sequence>
<proteinExistence type="inferred from homology"/>
<organism evidence="7 8">
    <name type="scientific">Pelagicoccus mobilis</name>
    <dbReference type="NCBI Taxonomy" id="415221"/>
    <lineage>
        <taxon>Bacteria</taxon>
        <taxon>Pseudomonadati</taxon>
        <taxon>Verrucomicrobiota</taxon>
        <taxon>Opitutia</taxon>
        <taxon>Puniceicoccales</taxon>
        <taxon>Pelagicoccaceae</taxon>
        <taxon>Pelagicoccus</taxon>
    </lineage>
</organism>
<dbReference type="Pfam" id="PF00884">
    <property type="entry name" value="Sulfatase"/>
    <property type="match status" value="1"/>
</dbReference>
<evidence type="ECO:0000313" key="8">
    <source>
        <dbReference type="Proteomes" id="UP000617628"/>
    </source>
</evidence>
<evidence type="ECO:0000256" key="3">
    <source>
        <dbReference type="ARBA" id="ARBA00022801"/>
    </source>
</evidence>
<keyword evidence="5" id="KW-1133">Transmembrane helix</keyword>
<dbReference type="EMBL" id="JAENIL010000004">
    <property type="protein sequence ID" value="MBK1875796.1"/>
    <property type="molecule type" value="Genomic_DNA"/>
</dbReference>
<dbReference type="InterPro" id="IPR050738">
    <property type="entry name" value="Sulfatase"/>
</dbReference>
<evidence type="ECO:0000256" key="4">
    <source>
        <dbReference type="ARBA" id="ARBA00022837"/>
    </source>
</evidence>
<dbReference type="RefSeq" id="WP_200354013.1">
    <property type="nucleotide sequence ID" value="NZ_JAENIL010000004.1"/>
</dbReference>
<keyword evidence="5" id="KW-0812">Transmembrane</keyword>